<dbReference type="Proteomes" id="UP000283383">
    <property type="component" value="Unassembled WGS sequence"/>
</dbReference>
<comment type="caution">
    <text evidence="2">The sequence shown here is derived from an EMBL/GenBank/DDBJ whole genome shotgun (WGS) entry which is preliminary data.</text>
</comment>
<evidence type="ECO:0000313" key="2">
    <source>
        <dbReference type="EMBL" id="RKF73810.1"/>
    </source>
</evidence>
<protein>
    <submittedName>
        <fullName evidence="2">Uncharacterized protein</fullName>
    </submittedName>
</protein>
<gene>
    <name evidence="2" type="ORF">GcM3_092026</name>
</gene>
<name>A0A420IGY8_9PEZI</name>
<keyword evidence="1" id="KW-0175">Coiled coil</keyword>
<keyword evidence="3" id="KW-1185">Reference proteome</keyword>
<feature type="coiled-coil region" evidence="1">
    <location>
        <begin position="11"/>
        <end position="48"/>
    </location>
</feature>
<proteinExistence type="predicted"/>
<sequence>MAGRGTRTAKMLEYERQAEEREREMEVMNEERNRMVEELIKIQREQDRIAQEEYEISQYYEAEALRHAEEVRIHREGEYILFTLASMILNSKQVAEVRRHQERIRDHEARLRDHEATSEAFAKIIAMPAKQTRDRQVSFQASLGNRLVGRQNGPGQGG</sequence>
<evidence type="ECO:0000313" key="3">
    <source>
        <dbReference type="Proteomes" id="UP000283383"/>
    </source>
</evidence>
<organism evidence="2 3">
    <name type="scientific">Golovinomyces cichoracearum</name>
    <dbReference type="NCBI Taxonomy" id="62708"/>
    <lineage>
        <taxon>Eukaryota</taxon>
        <taxon>Fungi</taxon>
        <taxon>Dikarya</taxon>
        <taxon>Ascomycota</taxon>
        <taxon>Pezizomycotina</taxon>
        <taxon>Leotiomycetes</taxon>
        <taxon>Erysiphales</taxon>
        <taxon>Erysiphaceae</taxon>
        <taxon>Golovinomyces</taxon>
    </lineage>
</organism>
<evidence type="ECO:0000256" key="1">
    <source>
        <dbReference type="SAM" id="Coils"/>
    </source>
</evidence>
<accession>A0A420IGY8</accession>
<dbReference type="EMBL" id="MCBQ01009247">
    <property type="protein sequence ID" value="RKF73810.1"/>
    <property type="molecule type" value="Genomic_DNA"/>
</dbReference>
<dbReference type="AlphaFoldDB" id="A0A420IGY8"/>
<feature type="coiled-coil region" evidence="1">
    <location>
        <begin position="90"/>
        <end position="117"/>
    </location>
</feature>
<reference evidence="2 3" key="1">
    <citation type="journal article" date="2018" name="BMC Genomics">
        <title>Comparative genome analyses reveal sequence features reflecting distinct modes of host-adaptation between dicot and monocot powdery mildew.</title>
        <authorList>
            <person name="Wu Y."/>
            <person name="Ma X."/>
            <person name="Pan Z."/>
            <person name="Kale S.D."/>
            <person name="Song Y."/>
            <person name="King H."/>
            <person name="Zhang Q."/>
            <person name="Presley C."/>
            <person name="Deng X."/>
            <person name="Wei C.I."/>
            <person name="Xiao S."/>
        </authorList>
    </citation>
    <scope>NUCLEOTIDE SEQUENCE [LARGE SCALE GENOMIC DNA]</scope>
    <source>
        <strain evidence="2">UMSG3</strain>
    </source>
</reference>